<dbReference type="InterPro" id="IPR051807">
    <property type="entry name" value="Sec-metab_biosynth-assoc"/>
</dbReference>
<dbReference type="SUPFAM" id="SSF54909">
    <property type="entry name" value="Dimeric alpha+beta barrel"/>
    <property type="match status" value="1"/>
</dbReference>
<reference evidence="2 3" key="1">
    <citation type="submission" date="2019-09" db="EMBL/GenBank/DDBJ databases">
        <title>Draft genome of the ectomycorrhizal ascomycete Sphaerosporella brunnea.</title>
        <authorList>
            <consortium name="DOE Joint Genome Institute"/>
            <person name="Benucci G.M."/>
            <person name="Marozzi G."/>
            <person name="Antonielli L."/>
            <person name="Sanchez S."/>
            <person name="Marco P."/>
            <person name="Wang X."/>
            <person name="Falini L.B."/>
            <person name="Barry K."/>
            <person name="Haridas S."/>
            <person name="Lipzen A."/>
            <person name="Labutti K."/>
            <person name="Grigoriev I.V."/>
            <person name="Murat C."/>
            <person name="Martin F."/>
            <person name="Albertini E."/>
            <person name="Donnini D."/>
            <person name="Bonito G."/>
        </authorList>
    </citation>
    <scope>NUCLEOTIDE SEQUENCE [LARGE SCALE GENOMIC DNA]</scope>
    <source>
        <strain evidence="2 3">Sb_GMNB300</strain>
    </source>
</reference>
<dbReference type="EMBL" id="VXIS01000210">
    <property type="protein sequence ID" value="KAA8896547.1"/>
    <property type="molecule type" value="Genomic_DNA"/>
</dbReference>
<dbReference type="InParanoid" id="A0A5J5EML2"/>
<name>A0A5J5EML2_9PEZI</name>
<dbReference type="OrthoDB" id="5519740at2759"/>
<evidence type="ECO:0000313" key="3">
    <source>
        <dbReference type="Proteomes" id="UP000326924"/>
    </source>
</evidence>
<protein>
    <recommendedName>
        <fullName evidence="1">YCII-related domain-containing protein</fullName>
    </recommendedName>
</protein>
<evidence type="ECO:0000313" key="2">
    <source>
        <dbReference type="EMBL" id="KAA8896547.1"/>
    </source>
</evidence>
<dbReference type="Proteomes" id="UP000326924">
    <property type="component" value="Unassembled WGS sequence"/>
</dbReference>
<dbReference type="AlphaFoldDB" id="A0A5J5EML2"/>
<sequence length="129" mass="14266">MSTTTTTTTTTTTSSGDQKWEWLCILPDFPGVHEKRLEVRPLHFAGIQALVEEGFLTWGGAALNDLPSDANDAKTFSFHGSVLTVVGTRKEEVLAKLKEDPYAKAGVWDMEKAQIMPYKCAVREPLKPL</sequence>
<accession>A0A5J5EML2</accession>
<dbReference type="InterPro" id="IPR005545">
    <property type="entry name" value="YCII"/>
</dbReference>
<feature type="domain" description="YCII-related" evidence="1">
    <location>
        <begin position="22"/>
        <end position="108"/>
    </location>
</feature>
<organism evidence="2 3">
    <name type="scientific">Sphaerosporella brunnea</name>
    <dbReference type="NCBI Taxonomy" id="1250544"/>
    <lineage>
        <taxon>Eukaryota</taxon>
        <taxon>Fungi</taxon>
        <taxon>Dikarya</taxon>
        <taxon>Ascomycota</taxon>
        <taxon>Pezizomycotina</taxon>
        <taxon>Pezizomycetes</taxon>
        <taxon>Pezizales</taxon>
        <taxon>Pyronemataceae</taxon>
        <taxon>Sphaerosporella</taxon>
    </lineage>
</organism>
<proteinExistence type="predicted"/>
<dbReference type="PANTHER" id="PTHR33606">
    <property type="entry name" value="PROTEIN YCII"/>
    <property type="match status" value="1"/>
</dbReference>
<gene>
    <name evidence="2" type="ORF">FN846DRAFT_893268</name>
</gene>
<dbReference type="PANTHER" id="PTHR33606:SF3">
    <property type="entry name" value="PROTEIN YCII"/>
    <property type="match status" value="1"/>
</dbReference>
<keyword evidence="3" id="KW-1185">Reference proteome</keyword>
<evidence type="ECO:0000259" key="1">
    <source>
        <dbReference type="Pfam" id="PF03795"/>
    </source>
</evidence>
<dbReference type="InterPro" id="IPR011008">
    <property type="entry name" value="Dimeric_a/b-barrel"/>
</dbReference>
<dbReference type="Gene3D" id="3.30.70.1060">
    <property type="entry name" value="Dimeric alpha+beta barrel"/>
    <property type="match status" value="1"/>
</dbReference>
<dbReference type="Pfam" id="PF03795">
    <property type="entry name" value="YCII"/>
    <property type="match status" value="1"/>
</dbReference>
<comment type="caution">
    <text evidence="2">The sequence shown here is derived from an EMBL/GenBank/DDBJ whole genome shotgun (WGS) entry which is preliminary data.</text>
</comment>